<dbReference type="AlphaFoldDB" id="A0A1D9DYX0"/>
<evidence type="ECO:0000313" key="1">
    <source>
        <dbReference type="EMBL" id="AOY56003.1"/>
    </source>
</evidence>
<accession>A0A1D9DYX0</accession>
<name>A0A1D9DYX0_9MICO</name>
<proteinExistence type="predicted"/>
<dbReference type="STRING" id="535712.A4Z71_03230"/>
<reference evidence="1 2" key="1">
    <citation type="journal article" date="2016" name="Biochim. Biophys. Acta">
        <title>Photochemical characterization of actinorhodopsin and its functional existence in the natural host.</title>
        <authorList>
            <person name="Nakamura S."/>
            <person name="Kikukawa T."/>
            <person name="Tamogami J."/>
            <person name="Kamiya M."/>
            <person name="Aizawa T."/>
            <person name="Hahn M.W."/>
            <person name="Ihara K."/>
            <person name="Kamo N."/>
            <person name="Demura M."/>
        </authorList>
    </citation>
    <scope>NUCLEOTIDE SEQUENCE [LARGE SCALE GENOMIC DNA]</scope>
    <source>
        <strain evidence="1 2">MWH-Dar1</strain>
    </source>
</reference>
<gene>
    <name evidence="1" type="ORF">A4Z71_03230</name>
</gene>
<keyword evidence="2" id="KW-1185">Reference proteome</keyword>
<protein>
    <submittedName>
        <fullName evidence="1">Uncharacterized protein</fullName>
    </submittedName>
</protein>
<sequence>MVMSLKEQLLFRPHASYRKLQKPDKINSTRMKVAKASALGIAVVAAVVSFQSLSMQSSLRGSSNASSAPIDTADDCVADPQLTSTQIRELVSGGDQIGGLVSALAEVSCGDSVVAYRMLINAAVEPPEIVRVDQQALADPNLN</sequence>
<organism evidence="1 2">
    <name type="scientific">Candidatus Rhodoluna planktonica</name>
    <dbReference type="NCBI Taxonomy" id="535712"/>
    <lineage>
        <taxon>Bacteria</taxon>
        <taxon>Bacillati</taxon>
        <taxon>Actinomycetota</taxon>
        <taxon>Actinomycetes</taxon>
        <taxon>Micrococcales</taxon>
        <taxon>Microbacteriaceae</taxon>
        <taxon>Luna cluster</taxon>
        <taxon>Luna-1 subcluster</taxon>
        <taxon>Rhodoluna</taxon>
    </lineage>
</organism>
<evidence type="ECO:0000313" key="2">
    <source>
        <dbReference type="Proteomes" id="UP000243784"/>
    </source>
</evidence>
<dbReference type="KEGG" id="rpla:A4Z71_03230"/>
<dbReference type="EMBL" id="CP015208">
    <property type="protein sequence ID" value="AOY56003.1"/>
    <property type="molecule type" value="Genomic_DNA"/>
</dbReference>
<dbReference type="Proteomes" id="UP000243784">
    <property type="component" value="Chromosome"/>
</dbReference>